<dbReference type="GO" id="GO:0005739">
    <property type="term" value="C:mitochondrion"/>
    <property type="evidence" value="ECO:0007669"/>
    <property type="project" value="TreeGrafter"/>
</dbReference>
<dbReference type="PANTHER" id="PTHR46173">
    <property type="entry name" value="CCA TRNA NUCLEOTIDYLTRANSFERASE 1, MITOCHONDRIAL"/>
    <property type="match status" value="1"/>
</dbReference>
<evidence type="ECO:0000256" key="2">
    <source>
        <dbReference type="ARBA" id="ARBA00007265"/>
    </source>
</evidence>
<organism evidence="10">
    <name type="scientific">Oppiella nova</name>
    <dbReference type="NCBI Taxonomy" id="334625"/>
    <lineage>
        <taxon>Eukaryota</taxon>
        <taxon>Metazoa</taxon>
        <taxon>Ecdysozoa</taxon>
        <taxon>Arthropoda</taxon>
        <taxon>Chelicerata</taxon>
        <taxon>Arachnida</taxon>
        <taxon>Acari</taxon>
        <taxon>Acariformes</taxon>
        <taxon>Sarcoptiformes</taxon>
        <taxon>Oribatida</taxon>
        <taxon>Brachypylina</taxon>
        <taxon>Oppioidea</taxon>
        <taxon>Oppiidae</taxon>
        <taxon>Oppiella</taxon>
    </lineage>
</organism>
<evidence type="ECO:0000259" key="9">
    <source>
        <dbReference type="Pfam" id="PF01743"/>
    </source>
</evidence>
<dbReference type="InterPro" id="IPR050264">
    <property type="entry name" value="Bact_CCA-adding_enz_type3_sf"/>
</dbReference>
<dbReference type="OrthoDB" id="445712at2759"/>
<proteinExistence type="inferred from homology"/>
<name>A0A7R9MQM6_9ACAR</name>
<dbReference type="GO" id="GO:0001680">
    <property type="term" value="P:tRNA 3'-terminal CCA addition"/>
    <property type="evidence" value="ECO:0007669"/>
    <property type="project" value="TreeGrafter"/>
</dbReference>
<comment type="cofactor">
    <cofactor evidence="1">
        <name>Mg(2+)</name>
        <dbReference type="ChEBI" id="CHEBI:18420"/>
    </cofactor>
</comment>
<evidence type="ECO:0000256" key="8">
    <source>
        <dbReference type="RuleBase" id="RU003953"/>
    </source>
</evidence>
<gene>
    <name evidence="10" type="ORF">ONB1V03_LOCUS20979</name>
</gene>
<dbReference type="InterPro" id="IPR043519">
    <property type="entry name" value="NT_sf"/>
</dbReference>
<feature type="domain" description="Poly A polymerase head" evidence="9">
    <location>
        <begin position="39"/>
        <end position="164"/>
    </location>
</feature>
<dbReference type="EMBL" id="OC953070">
    <property type="protein sequence ID" value="CAD7664421.1"/>
    <property type="molecule type" value="Genomic_DNA"/>
</dbReference>
<evidence type="ECO:0000256" key="5">
    <source>
        <dbReference type="ARBA" id="ARBA00022695"/>
    </source>
</evidence>
<dbReference type="GO" id="GO:0046872">
    <property type="term" value="F:metal ion binding"/>
    <property type="evidence" value="ECO:0007669"/>
    <property type="project" value="UniProtKB-KW"/>
</dbReference>
<dbReference type="GO" id="GO:0016779">
    <property type="term" value="F:nucleotidyltransferase activity"/>
    <property type="evidence" value="ECO:0007669"/>
    <property type="project" value="UniProtKB-KW"/>
</dbReference>
<reference evidence="10" key="1">
    <citation type="submission" date="2020-11" db="EMBL/GenBank/DDBJ databases">
        <authorList>
            <person name="Tran Van P."/>
        </authorList>
    </citation>
    <scope>NUCLEOTIDE SEQUENCE</scope>
</reference>
<dbReference type="InterPro" id="IPR002646">
    <property type="entry name" value="PolA_pol_head_dom"/>
</dbReference>
<accession>A0A7R9MQM6</accession>
<sequence length="230" mass="26912">IDTLFDHNSKQWRIFTEIVTKTPELLLLNSLFATNGYQLRIAGGAVRDLLCGHRPKDIDLATDATPDQMNHMIRNRRNIWVLKTSSGHRNGTVMARVNDKLNYEITTLHKWSTDETPGKPIFITDWRTDAEHRDLTINAMYLSFDGRLYDYFDGLQDLQHRRIRFVDTAERPIRQNAITILRYFRFYCEFGGGHPHDPSILSTIGQYSHHLLHTSEQNLWKEFKKILSLD</sequence>
<dbReference type="SUPFAM" id="SSF81891">
    <property type="entry name" value="Poly A polymerase C-terminal region-like"/>
    <property type="match status" value="1"/>
</dbReference>
<keyword evidence="5" id="KW-0548">Nucleotidyltransferase</keyword>
<dbReference type="SUPFAM" id="SSF81301">
    <property type="entry name" value="Nucleotidyltransferase"/>
    <property type="match status" value="1"/>
</dbReference>
<dbReference type="CDD" id="cd05398">
    <property type="entry name" value="NT_ClassII-CCAase"/>
    <property type="match status" value="1"/>
</dbReference>
<dbReference type="Pfam" id="PF01743">
    <property type="entry name" value="PolyA_pol"/>
    <property type="match status" value="1"/>
</dbReference>
<evidence type="ECO:0000313" key="10">
    <source>
        <dbReference type="EMBL" id="CAD7664421.1"/>
    </source>
</evidence>
<evidence type="ECO:0000256" key="7">
    <source>
        <dbReference type="ARBA" id="ARBA00022842"/>
    </source>
</evidence>
<keyword evidence="4" id="KW-0819">tRNA processing</keyword>
<keyword evidence="3 8" id="KW-0808">Transferase</keyword>
<keyword evidence="6" id="KW-0479">Metal-binding</keyword>
<protein>
    <recommendedName>
        <fullName evidence="9">Poly A polymerase head domain-containing protein</fullName>
    </recommendedName>
</protein>
<feature type="non-terminal residue" evidence="10">
    <location>
        <position position="1"/>
    </location>
</feature>
<keyword evidence="11" id="KW-1185">Reference proteome</keyword>
<evidence type="ECO:0000256" key="1">
    <source>
        <dbReference type="ARBA" id="ARBA00001946"/>
    </source>
</evidence>
<dbReference type="GO" id="GO:0000049">
    <property type="term" value="F:tRNA binding"/>
    <property type="evidence" value="ECO:0007669"/>
    <property type="project" value="TreeGrafter"/>
</dbReference>
<evidence type="ECO:0000256" key="4">
    <source>
        <dbReference type="ARBA" id="ARBA00022694"/>
    </source>
</evidence>
<dbReference type="Gene3D" id="3.30.460.10">
    <property type="entry name" value="Beta Polymerase, domain 2"/>
    <property type="match status" value="1"/>
</dbReference>
<feature type="non-terminal residue" evidence="10">
    <location>
        <position position="230"/>
    </location>
</feature>
<comment type="similarity">
    <text evidence="2 8">Belongs to the tRNA nucleotidyltransferase/poly(A) polymerase family.</text>
</comment>
<evidence type="ECO:0000313" key="11">
    <source>
        <dbReference type="Proteomes" id="UP000728032"/>
    </source>
</evidence>
<dbReference type="Gene3D" id="1.10.3090.10">
    <property type="entry name" value="cca-adding enzyme, domain 2"/>
    <property type="match status" value="1"/>
</dbReference>
<evidence type="ECO:0000256" key="6">
    <source>
        <dbReference type="ARBA" id="ARBA00022723"/>
    </source>
</evidence>
<dbReference type="PANTHER" id="PTHR46173:SF1">
    <property type="entry name" value="CCA TRNA NUCLEOTIDYLTRANSFERASE 1, MITOCHONDRIAL"/>
    <property type="match status" value="1"/>
</dbReference>
<keyword evidence="7" id="KW-0460">Magnesium</keyword>
<evidence type="ECO:0000256" key="3">
    <source>
        <dbReference type="ARBA" id="ARBA00022679"/>
    </source>
</evidence>
<dbReference type="EMBL" id="CAJPVJ010038245">
    <property type="protein sequence ID" value="CAG2181558.1"/>
    <property type="molecule type" value="Genomic_DNA"/>
</dbReference>
<dbReference type="GO" id="GO:1990180">
    <property type="term" value="P:mitochondrial tRNA 3'-end processing"/>
    <property type="evidence" value="ECO:0007669"/>
    <property type="project" value="TreeGrafter"/>
</dbReference>
<dbReference type="Proteomes" id="UP000728032">
    <property type="component" value="Unassembled WGS sequence"/>
</dbReference>
<keyword evidence="8" id="KW-0694">RNA-binding</keyword>
<dbReference type="AlphaFoldDB" id="A0A7R9MQM6"/>